<name>A0ABP8M5I7_9BACT</name>
<evidence type="ECO:0000313" key="1">
    <source>
        <dbReference type="EMBL" id="GAA4443259.1"/>
    </source>
</evidence>
<proteinExistence type="predicted"/>
<keyword evidence="2" id="KW-1185">Reference proteome</keyword>
<comment type="caution">
    <text evidence="1">The sequence shown here is derived from an EMBL/GenBank/DDBJ whole genome shotgun (WGS) entry which is preliminary data.</text>
</comment>
<organism evidence="1 2">
    <name type="scientific">Ravibacter arvi</name>
    <dbReference type="NCBI Taxonomy" id="2051041"/>
    <lineage>
        <taxon>Bacteria</taxon>
        <taxon>Pseudomonadati</taxon>
        <taxon>Bacteroidota</taxon>
        <taxon>Cytophagia</taxon>
        <taxon>Cytophagales</taxon>
        <taxon>Spirosomataceae</taxon>
        <taxon>Ravibacter</taxon>
    </lineage>
</organism>
<dbReference type="Proteomes" id="UP001501508">
    <property type="component" value="Unassembled WGS sequence"/>
</dbReference>
<protein>
    <recommendedName>
        <fullName evidence="3">LmbE family protein</fullName>
    </recommendedName>
</protein>
<dbReference type="Pfam" id="PF02585">
    <property type="entry name" value="PIG-L"/>
    <property type="match status" value="1"/>
</dbReference>
<dbReference type="InterPro" id="IPR024078">
    <property type="entry name" value="LmbE-like_dom_sf"/>
</dbReference>
<reference evidence="2" key="1">
    <citation type="journal article" date="2019" name="Int. J. Syst. Evol. Microbiol.">
        <title>The Global Catalogue of Microorganisms (GCM) 10K type strain sequencing project: providing services to taxonomists for standard genome sequencing and annotation.</title>
        <authorList>
            <consortium name="The Broad Institute Genomics Platform"/>
            <consortium name="The Broad Institute Genome Sequencing Center for Infectious Disease"/>
            <person name="Wu L."/>
            <person name="Ma J."/>
        </authorList>
    </citation>
    <scope>NUCLEOTIDE SEQUENCE [LARGE SCALE GENOMIC DNA]</scope>
    <source>
        <strain evidence="2">JCM 31920</strain>
    </source>
</reference>
<evidence type="ECO:0008006" key="3">
    <source>
        <dbReference type="Google" id="ProtNLM"/>
    </source>
</evidence>
<sequence length="219" mass="24034">MTPGQAGSARLNAEQISAVRRVEAAHAAAVVGGSYHCMESEDVFIAYDKPTLLKVIALFREVQPALVITASPSDYMFDHEITSHLAQTACMAATIGNIEIPGLPLLAQVPHLYYADPVQGKDRFGAEVTGSLLVDVTDVMPVKEEMLCHHASQRDWLKVMSGVDEFVLMMKSFSERNGKLIGVRYAEGYRQHLGFSYPQDDLLAAELDGFVYSLPKSRS</sequence>
<dbReference type="EMBL" id="BAABEY010000029">
    <property type="protein sequence ID" value="GAA4443259.1"/>
    <property type="molecule type" value="Genomic_DNA"/>
</dbReference>
<dbReference type="Gene3D" id="3.40.50.10320">
    <property type="entry name" value="LmbE-like"/>
    <property type="match status" value="1"/>
</dbReference>
<evidence type="ECO:0000313" key="2">
    <source>
        <dbReference type="Proteomes" id="UP001501508"/>
    </source>
</evidence>
<dbReference type="SUPFAM" id="SSF102588">
    <property type="entry name" value="LmbE-like"/>
    <property type="match status" value="1"/>
</dbReference>
<gene>
    <name evidence="1" type="ORF">GCM10023091_31490</name>
</gene>
<dbReference type="InterPro" id="IPR003737">
    <property type="entry name" value="GlcNAc_PI_deacetylase-related"/>
</dbReference>
<accession>A0ABP8M5I7</accession>